<dbReference type="GeneID" id="31003987"/>
<gene>
    <name evidence="3" type="ORF">UA08_04232</name>
</gene>
<organism evidence="3 4">
    <name type="scientific">Talaromyces atroroseus</name>
    <dbReference type="NCBI Taxonomy" id="1441469"/>
    <lineage>
        <taxon>Eukaryota</taxon>
        <taxon>Fungi</taxon>
        <taxon>Dikarya</taxon>
        <taxon>Ascomycota</taxon>
        <taxon>Pezizomycotina</taxon>
        <taxon>Eurotiomycetes</taxon>
        <taxon>Eurotiomycetidae</taxon>
        <taxon>Eurotiales</taxon>
        <taxon>Trichocomaceae</taxon>
        <taxon>Talaromyces</taxon>
        <taxon>Talaromyces sect. Trachyspermi</taxon>
    </lineage>
</organism>
<feature type="compositionally biased region" description="Basic and acidic residues" evidence="1">
    <location>
        <begin position="477"/>
        <end position="486"/>
    </location>
</feature>
<dbReference type="RefSeq" id="XP_020120509.1">
    <property type="nucleotide sequence ID" value="XM_020266532.1"/>
</dbReference>
<keyword evidence="2" id="KW-0812">Transmembrane</keyword>
<protein>
    <submittedName>
        <fullName evidence="3">Uncharacterized protein</fullName>
    </submittedName>
</protein>
<feature type="transmembrane region" description="Helical" evidence="2">
    <location>
        <begin position="170"/>
        <end position="191"/>
    </location>
</feature>
<feature type="region of interest" description="Disordered" evidence="1">
    <location>
        <begin position="439"/>
        <end position="510"/>
    </location>
</feature>
<dbReference type="Proteomes" id="UP000214365">
    <property type="component" value="Unassembled WGS sequence"/>
</dbReference>
<feature type="compositionally biased region" description="Polar residues" evidence="1">
    <location>
        <begin position="367"/>
        <end position="379"/>
    </location>
</feature>
<evidence type="ECO:0000256" key="2">
    <source>
        <dbReference type="SAM" id="Phobius"/>
    </source>
</evidence>
<feature type="compositionally biased region" description="Basic residues" evidence="1">
    <location>
        <begin position="460"/>
        <end position="476"/>
    </location>
</feature>
<comment type="caution">
    <text evidence="3">The sequence shown here is derived from an EMBL/GenBank/DDBJ whole genome shotgun (WGS) entry which is preliminary data.</text>
</comment>
<sequence>MLLLPLWGICATAILTMFMPLVADVQRPSLSLLQEFSQNVFDGIKTRLGIRNGGELVRTPSARRVLTAVRLPPTTTPVYNYPIGYIDPLCPECPWPGPDGLFIWPTRDLSITVTPIIRTMTETQTETSLASVTPFKAAPTTHSPNWSFSSVSSLYSAYPLTYDLPKQANLIWIVGFLACVLGLFHSIVALMRICSKKSEEQAAPAAPAIAGQPDELKDLSKTNVALSLEKEEPYLEDFVKKIESQAESLETNKDSTSSTSDTERLLKIVEYLYVEEENPSLRRLISVNRWTITKAEFDSKYGCSSVPYSSSMASSTVAPKGLARRPPTRNESSTKHPIPTGSTTTPAEAPIPSVVLDCHVGRAPGVNKSSGAALSSDNSGLPVPGRYDSREPLTVVSDLHVEGTPVVNLPSRRAPDKPVVVCDGVDAEGKEVLPLIPLPSVPFPRLEPGEDSVPPTPPEKRRRRRNRMGQQQRRKRREEAEAKLTEDAGELGEAEEGRKEALVGSEVVWF</sequence>
<proteinExistence type="predicted"/>
<evidence type="ECO:0000313" key="3">
    <source>
        <dbReference type="EMBL" id="OKL60388.1"/>
    </source>
</evidence>
<keyword evidence="4" id="KW-1185">Reference proteome</keyword>
<feature type="region of interest" description="Disordered" evidence="1">
    <location>
        <begin position="366"/>
        <end position="389"/>
    </location>
</feature>
<dbReference type="AlphaFoldDB" id="A0A1Q5Q8C7"/>
<dbReference type="EMBL" id="LFMY01000005">
    <property type="protein sequence ID" value="OKL60388.1"/>
    <property type="molecule type" value="Genomic_DNA"/>
</dbReference>
<reference evidence="3 4" key="1">
    <citation type="submission" date="2015-06" db="EMBL/GenBank/DDBJ databases">
        <title>Talaromyces atroroseus IBT 11181 draft genome.</title>
        <authorList>
            <person name="Rasmussen K.B."/>
            <person name="Rasmussen S."/>
            <person name="Petersen B."/>
            <person name="Sicheritz-Ponten T."/>
            <person name="Mortensen U.H."/>
            <person name="Thrane U."/>
        </authorList>
    </citation>
    <scope>NUCLEOTIDE SEQUENCE [LARGE SCALE GENOMIC DNA]</scope>
    <source>
        <strain evidence="3 4">IBT 11181</strain>
    </source>
</reference>
<name>A0A1Q5Q8C7_TALAT</name>
<accession>A0A1Q5Q8C7</accession>
<evidence type="ECO:0000256" key="1">
    <source>
        <dbReference type="SAM" id="MobiDB-lite"/>
    </source>
</evidence>
<keyword evidence="2" id="KW-0472">Membrane</keyword>
<keyword evidence="2" id="KW-1133">Transmembrane helix</keyword>
<evidence type="ECO:0000313" key="4">
    <source>
        <dbReference type="Proteomes" id="UP000214365"/>
    </source>
</evidence>
<feature type="region of interest" description="Disordered" evidence="1">
    <location>
        <begin position="308"/>
        <end position="349"/>
    </location>
</feature>